<keyword evidence="2" id="KW-1185">Reference proteome</keyword>
<dbReference type="EMBL" id="AP027732">
    <property type="protein sequence ID" value="BDZ50826.1"/>
    <property type="molecule type" value="Genomic_DNA"/>
</dbReference>
<evidence type="ECO:0000313" key="1">
    <source>
        <dbReference type="EMBL" id="BDZ50826.1"/>
    </source>
</evidence>
<gene>
    <name evidence="1" type="ORF">GCM10025867_30670</name>
</gene>
<evidence type="ECO:0000313" key="2">
    <source>
        <dbReference type="Proteomes" id="UP001321486"/>
    </source>
</evidence>
<dbReference type="Proteomes" id="UP001321486">
    <property type="component" value="Chromosome"/>
</dbReference>
<sequence length="90" mass="10292">MVRDRDRRTRERLEEEWSLRVGAEALDALDRALRDVLESPGLPATLDPAPVDWRAQGRYRRLTELFVADPAGHLPRFPVMLHRGGYPDGS</sequence>
<protein>
    <submittedName>
        <fullName evidence="1">Uncharacterized protein</fullName>
    </submittedName>
</protein>
<name>A0ABN6Y1C0_9MICO</name>
<organism evidence="1 2">
    <name type="scientific">Frondihabitans sucicola</name>
    <dbReference type="NCBI Taxonomy" id="1268041"/>
    <lineage>
        <taxon>Bacteria</taxon>
        <taxon>Bacillati</taxon>
        <taxon>Actinomycetota</taxon>
        <taxon>Actinomycetes</taxon>
        <taxon>Micrococcales</taxon>
        <taxon>Microbacteriaceae</taxon>
        <taxon>Frondihabitans</taxon>
    </lineage>
</organism>
<accession>A0ABN6Y1C0</accession>
<proteinExistence type="predicted"/>
<dbReference type="RefSeq" id="WP_286343746.1">
    <property type="nucleotide sequence ID" value="NZ_AP027732.1"/>
</dbReference>
<reference evidence="2" key="1">
    <citation type="journal article" date="2019" name="Int. J. Syst. Evol. Microbiol.">
        <title>The Global Catalogue of Microorganisms (GCM) 10K type strain sequencing project: providing services to taxonomists for standard genome sequencing and annotation.</title>
        <authorList>
            <consortium name="The Broad Institute Genomics Platform"/>
            <consortium name="The Broad Institute Genome Sequencing Center for Infectious Disease"/>
            <person name="Wu L."/>
            <person name="Ma J."/>
        </authorList>
    </citation>
    <scope>NUCLEOTIDE SEQUENCE [LARGE SCALE GENOMIC DNA]</scope>
    <source>
        <strain evidence="2">NBRC 108728</strain>
    </source>
</reference>